<dbReference type="InterPro" id="IPR011009">
    <property type="entry name" value="Kinase-like_dom_sf"/>
</dbReference>
<evidence type="ECO:0000256" key="1">
    <source>
        <dbReference type="ARBA" id="ARBA00022723"/>
    </source>
</evidence>
<dbReference type="InterPro" id="IPR012877">
    <property type="entry name" value="Dhs-27"/>
</dbReference>
<dbReference type="PANTHER" id="PTHR23020:SF8">
    <property type="entry name" value="CHK KINASE-LIKE DOMAIN-CONTAINING PROTEIN"/>
    <property type="match status" value="1"/>
</dbReference>
<dbReference type="PROSITE" id="PS00518">
    <property type="entry name" value="ZF_RING_1"/>
    <property type="match status" value="1"/>
</dbReference>
<dbReference type="InterPro" id="IPR013083">
    <property type="entry name" value="Znf_RING/FYVE/PHD"/>
</dbReference>
<dbReference type="SUPFAM" id="SSF57850">
    <property type="entry name" value="RING/U-box"/>
    <property type="match status" value="1"/>
</dbReference>
<dbReference type="SUPFAM" id="SSF56112">
    <property type="entry name" value="Protein kinase-like (PK-like)"/>
    <property type="match status" value="2"/>
</dbReference>
<name>A0AA36D5X9_9BILA</name>
<dbReference type="EMBL" id="CATQJA010002663">
    <property type="protein sequence ID" value="CAJ0581698.1"/>
    <property type="molecule type" value="Genomic_DNA"/>
</dbReference>
<evidence type="ECO:0000259" key="6">
    <source>
        <dbReference type="PROSITE" id="PS50089"/>
    </source>
</evidence>
<feature type="transmembrane region" description="Helical" evidence="5">
    <location>
        <begin position="20"/>
        <end position="39"/>
    </location>
</feature>
<dbReference type="AlphaFoldDB" id="A0AA36D5X9"/>
<keyword evidence="3" id="KW-0862">Zinc</keyword>
<evidence type="ECO:0000313" key="7">
    <source>
        <dbReference type="EMBL" id="CAJ0581698.1"/>
    </source>
</evidence>
<keyword evidence="8" id="KW-1185">Reference proteome</keyword>
<organism evidence="7 8">
    <name type="scientific">Mesorhabditis spiculigera</name>
    <dbReference type="NCBI Taxonomy" id="96644"/>
    <lineage>
        <taxon>Eukaryota</taxon>
        <taxon>Metazoa</taxon>
        <taxon>Ecdysozoa</taxon>
        <taxon>Nematoda</taxon>
        <taxon>Chromadorea</taxon>
        <taxon>Rhabditida</taxon>
        <taxon>Rhabditina</taxon>
        <taxon>Rhabditomorpha</taxon>
        <taxon>Rhabditoidea</taxon>
        <taxon>Rhabditidae</taxon>
        <taxon>Mesorhabditinae</taxon>
        <taxon>Mesorhabditis</taxon>
    </lineage>
</organism>
<keyword evidence="2 4" id="KW-0863">Zinc-finger</keyword>
<evidence type="ECO:0000313" key="8">
    <source>
        <dbReference type="Proteomes" id="UP001177023"/>
    </source>
</evidence>
<dbReference type="Gene3D" id="3.30.40.10">
    <property type="entry name" value="Zinc/RING finger domain, C3HC4 (zinc finger)"/>
    <property type="match status" value="1"/>
</dbReference>
<keyword evidence="5" id="KW-0812">Transmembrane</keyword>
<keyword evidence="5" id="KW-0472">Membrane</keyword>
<dbReference type="InterPro" id="IPR052961">
    <property type="entry name" value="Oxido-Kinase-like_Enzymes"/>
</dbReference>
<dbReference type="GO" id="GO:0008270">
    <property type="term" value="F:zinc ion binding"/>
    <property type="evidence" value="ECO:0007669"/>
    <property type="project" value="UniProtKB-KW"/>
</dbReference>
<keyword evidence="5" id="KW-1133">Transmembrane helix</keyword>
<comment type="caution">
    <text evidence="7">The sequence shown here is derived from an EMBL/GenBank/DDBJ whole genome shotgun (WGS) entry which is preliminary data.</text>
</comment>
<evidence type="ECO:0000256" key="3">
    <source>
        <dbReference type="ARBA" id="ARBA00022833"/>
    </source>
</evidence>
<dbReference type="Proteomes" id="UP001177023">
    <property type="component" value="Unassembled WGS sequence"/>
</dbReference>
<proteinExistence type="predicted"/>
<dbReference type="SMART" id="SM00184">
    <property type="entry name" value="RING"/>
    <property type="match status" value="1"/>
</dbReference>
<dbReference type="InterPro" id="IPR018957">
    <property type="entry name" value="Znf_C3HC4_RING-type"/>
</dbReference>
<gene>
    <name evidence="7" type="ORF">MSPICULIGERA_LOCUS19853</name>
</gene>
<dbReference type="PANTHER" id="PTHR23020">
    <property type="entry name" value="UNCHARACTERIZED NUCLEAR HORMONE RECEPTOR-RELATED"/>
    <property type="match status" value="1"/>
</dbReference>
<evidence type="ECO:0000256" key="4">
    <source>
        <dbReference type="PROSITE-ProRule" id="PRU00175"/>
    </source>
</evidence>
<dbReference type="SMART" id="SM00587">
    <property type="entry name" value="CHK"/>
    <property type="match status" value="2"/>
</dbReference>
<dbReference type="InterPro" id="IPR015897">
    <property type="entry name" value="CHK_kinase-like"/>
</dbReference>
<dbReference type="Pfam" id="PF07914">
    <property type="entry name" value="DUF1679"/>
    <property type="match status" value="2"/>
</dbReference>
<feature type="non-terminal residue" evidence="7">
    <location>
        <position position="1074"/>
    </location>
</feature>
<accession>A0AA36D5X9</accession>
<dbReference type="Pfam" id="PF00097">
    <property type="entry name" value="zf-C3HC4"/>
    <property type="match status" value="1"/>
</dbReference>
<dbReference type="InterPro" id="IPR017907">
    <property type="entry name" value="Znf_RING_CS"/>
</dbReference>
<dbReference type="Gene3D" id="3.90.1200.10">
    <property type="match status" value="2"/>
</dbReference>
<feature type="domain" description="RING-type" evidence="6">
    <location>
        <begin position="91"/>
        <end position="135"/>
    </location>
</feature>
<dbReference type="InterPro" id="IPR001841">
    <property type="entry name" value="Znf_RING"/>
</dbReference>
<reference evidence="7" key="1">
    <citation type="submission" date="2023-06" db="EMBL/GenBank/DDBJ databases">
        <authorList>
            <person name="Delattre M."/>
        </authorList>
    </citation>
    <scope>NUCLEOTIDE SEQUENCE</scope>
    <source>
        <strain evidence="7">AF72</strain>
    </source>
</reference>
<evidence type="ECO:0000256" key="2">
    <source>
        <dbReference type="ARBA" id="ARBA00022771"/>
    </source>
</evidence>
<evidence type="ECO:0000256" key="5">
    <source>
        <dbReference type="SAM" id="Phobius"/>
    </source>
</evidence>
<dbReference type="PROSITE" id="PS50089">
    <property type="entry name" value="ZF_RING_2"/>
    <property type="match status" value="1"/>
</dbReference>
<protein>
    <recommendedName>
        <fullName evidence="6">RING-type domain-containing protein</fullName>
    </recommendedName>
</protein>
<keyword evidence="1" id="KW-0479">Metal-binding</keyword>
<sequence length="1074" mass="121924">MENIGFSAQPPALVAARFTHVTMLGFLLFATVLFIYYVYKRAKILNPDFSESTMFFRPPKRRISLVDAELTLRPECVKRLYEARVCEEVECPICFSEANHAVITDCGHIYCCECIHRFWKHSAPPIKPVHCPICRNGVRLLLPIAWGGESSNCEVDEDLKKNDDLLNDYNSRFVGTRTWVDLLHDVPSVVHFSFGNFFEGLGLLSQIRTVFFLAVILFPLVPSSAFSQQLYSVIGLIDDLFVLAIIVYYCGREVLERLSQDDADDWPTLIMVAQDLQNDENLVDTAITWGMVEQDLQKQLKTNARTGSGRAVRILNGGYVSKTCFVTFDWTEDRERLPAEGVMKITSSAGMKLLSKINNAFERFDEMATCMGNTEFNFLQHAEASGFASEVPVCRFIGGRLFGVDGIEAGYTILEAIDDIHNLHVFDELSEYSTMEGVQILARIAAYSLRNPEGARTLSENEVFDEFFSDFIRPEKLEKGFVHLEERFPDKLRELETIKTQMKHLKSVGTFKRFMDATCKFPIIVHGDMWPGNILWQKTEDGDYGIRVVADWQTTHLGNPLEDLTRFLSTSLSAKDYNERRDHYLHAYYDTLTELASGCELPWPTFDELVECYEKVFTLIVINWSHVFLQTLSEEVVVASSEKEGAARLEILHAKYRNMFDRAACYVQKMVAENLDPNERIVDTVVTWGLVEADLQKQFDTLAKIGPNREARLLNGGYVSKTALLTFDWTEEEARLPKCGVMKVTSAAGMKAISDLNGSFVNFEVMATSFGDTECNFLKVAPKVGFSAEIPVCRFIGGKLFGVDGVEAGYTIMEMVEGAHYRHVFHILSEAPMVEVMQMLGRMAGYSLRHPNEAGMLAENRVFEEFFGDFARPQKIDEGFTAMETRFPSLQAEVDVLKTQKIYFESVAKFKKRMDEACNVRTIVHGDMWPGNILWNIGKDGEYGIRKVVDWQTTHLGNPLEDLTRILSTGLSAEDHRNKRDFFLNIFYTTMEEEADGKKLPWESFEELVEQYEKIFPLIAIVWVPPFILVLTDEVVIGGGGEEGEALLPGFLAKYENMIAESADYILRWGLDSE</sequence>